<protein>
    <recommendedName>
        <fullName evidence="3">SWIM-type domain-containing protein</fullName>
    </recommendedName>
</protein>
<dbReference type="PATRIC" id="fig|294699.3.peg.431"/>
<evidence type="ECO:0008006" key="3">
    <source>
        <dbReference type="Google" id="ProtNLM"/>
    </source>
</evidence>
<dbReference type="AlphaFoldDB" id="A0A160F5A5"/>
<gene>
    <name evidence="1" type="ORF">GFC30_440</name>
</gene>
<dbReference type="OrthoDB" id="7593573at2"/>
<organism evidence="1 2">
    <name type="scientific">Anoxybacteroides amylolyticum</name>
    <dbReference type="NCBI Taxonomy" id="294699"/>
    <lineage>
        <taxon>Bacteria</taxon>
        <taxon>Bacillati</taxon>
        <taxon>Bacillota</taxon>
        <taxon>Bacilli</taxon>
        <taxon>Bacillales</taxon>
        <taxon>Anoxybacillaceae</taxon>
        <taxon>Anoxybacteroides</taxon>
    </lineage>
</organism>
<name>A0A160F5A5_9BACL</name>
<keyword evidence="2" id="KW-1185">Reference proteome</keyword>
<dbReference type="EMBL" id="CP015438">
    <property type="protein sequence ID" value="ANB61596.1"/>
    <property type="molecule type" value="Genomic_DNA"/>
</dbReference>
<dbReference type="Proteomes" id="UP000076865">
    <property type="component" value="Chromosome"/>
</dbReference>
<reference evidence="1 2" key="1">
    <citation type="journal article" date="2006" name="Syst. Appl. Microbiol.">
        <title>Anoxybacillus amylolyticus sp. nov., a thermophilic amylase producing bacterium isolated from Mount Rittmann (Antarctica).</title>
        <authorList>
            <person name="Poli A."/>
            <person name="Esposito E."/>
            <person name="Lama L."/>
            <person name="Orlando P."/>
            <person name="Nicolaus G."/>
            <person name="de Appolonia F."/>
            <person name="Gambacorta A."/>
            <person name="Nicolaus B."/>
        </authorList>
    </citation>
    <scope>NUCLEOTIDE SEQUENCE [LARGE SCALE GENOMIC DNA]</scope>
    <source>
        <strain evidence="1 2">DSM 15939</strain>
    </source>
</reference>
<dbReference type="RefSeq" id="WP_066322697.1">
    <property type="nucleotide sequence ID" value="NZ_CP015438.1"/>
</dbReference>
<proteinExistence type="predicted"/>
<sequence length="522" mass="62086">MLQTSLSKAFLDQAARQIQQELSFPLYESAMKKGLKLYREGFVYNAQLIEQDVVQANVLDRSVYKPVLDLFQLSQSECQCASTSFCPHLFALFFYLYANVGQVGDLVRTWNTKKVETPAKRTTIAQKPALPSPSIDAWEKQFEQSFHYFLQRHRPSDYWFAHYLCYRFFPSLIEKVPYQEGEKWLYHLHAALFTFDRLIEYSEPFQRSTYQRAFWDSAIADFVNVIQQKCALLERKPVTNELLLDECRQYVQKIVCSAKLYLEWRIRVYGLVWGTLFGEQWLAKETEELRAHKPLTDAHRLALIQLALLYEKDSDIPPLLENVQSPLITHVLFWLRELSRRRHWARMALWWETIVTRTLLLGAPLPLRSEVAHELLVLADRYVKETNDRERYEQILQALLPYSASDYSLYLLENEQYKQWVELHHVAGIDIETIHRPFLSMIEKHDRSLLLPLYHRAVRERVQAKNRASYKEAVRYLKKLRASYRALGRHETWRQYRNRLCEETKRLRAFQEELEKGKLLHD</sequence>
<evidence type="ECO:0000313" key="1">
    <source>
        <dbReference type="EMBL" id="ANB61596.1"/>
    </source>
</evidence>
<evidence type="ECO:0000313" key="2">
    <source>
        <dbReference type="Proteomes" id="UP000076865"/>
    </source>
</evidence>
<dbReference type="KEGG" id="aamy:GFC30_440"/>
<accession>A0A160F5A5</accession>